<organism evidence="7 8">
    <name type="scientific">Pedobacter albus</name>
    <dbReference type="NCBI Taxonomy" id="3113905"/>
    <lineage>
        <taxon>Bacteria</taxon>
        <taxon>Pseudomonadati</taxon>
        <taxon>Bacteroidota</taxon>
        <taxon>Sphingobacteriia</taxon>
        <taxon>Sphingobacteriales</taxon>
        <taxon>Sphingobacteriaceae</taxon>
        <taxon>Pedobacter</taxon>
    </lineage>
</organism>
<dbReference type="Gene3D" id="1.10.287.470">
    <property type="entry name" value="Helix hairpin bin"/>
    <property type="match status" value="1"/>
</dbReference>
<comment type="subcellular location">
    <subcellularLocation>
        <location evidence="1">Cell envelope</location>
    </subcellularLocation>
</comment>
<dbReference type="PANTHER" id="PTHR30158:SF23">
    <property type="entry name" value="MULTIDRUG RESISTANCE PROTEIN MEXA"/>
    <property type="match status" value="1"/>
</dbReference>
<dbReference type="InterPro" id="IPR058626">
    <property type="entry name" value="MdtA-like_b-barrel"/>
</dbReference>
<keyword evidence="8" id="KW-1185">Reference proteome</keyword>
<dbReference type="NCBIfam" id="TIGR01730">
    <property type="entry name" value="RND_mfp"/>
    <property type="match status" value="1"/>
</dbReference>
<dbReference type="Gene3D" id="2.40.420.20">
    <property type="match status" value="1"/>
</dbReference>
<dbReference type="EMBL" id="JAZDQT010000001">
    <property type="protein sequence ID" value="MEE1943976.1"/>
    <property type="molecule type" value="Genomic_DNA"/>
</dbReference>
<dbReference type="Proteomes" id="UP001336835">
    <property type="component" value="Unassembled WGS sequence"/>
</dbReference>
<evidence type="ECO:0000259" key="6">
    <source>
        <dbReference type="Pfam" id="PF25967"/>
    </source>
</evidence>
<dbReference type="PANTHER" id="PTHR30158">
    <property type="entry name" value="ACRA/E-RELATED COMPONENT OF DRUG EFFLUX TRANSPORTER"/>
    <property type="match status" value="1"/>
</dbReference>
<accession>A0ABU7I3S7</accession>
<dbReference type="RefSeq" id="WP_330106361.1">
    <property type="nucleotide sequence ID" value="NZ_JAZDQT010000001.1"/>
</dbReference>
<sequence>MKKGTFIYLVMALVILVSCSGNQKKKDDKNGNNQYEVLTLVPDTVTTFNDFPANVQGEDIIEIRPMIDGYLENIYVAEGATVKKGQLLFKIRNPQYEQAVITARAAIKSAVADVDAAQMDLEKVRPLVENDIVSKYQLKSAQYTLESKQASLAQAQATLANAQTNLGYTMIRSPQNGAIGSIPYKIGALVSSSTTQPLTTLSNTGNVYAYFSVNEKQLLSFSSKVKGNTLQEKLNKLPAATLVLADGTVYSMKGKLETASGLITTETGTASLKATFPNPLGIIRSGASATVRVPRTIDSALLVPQAASYELQNKQFVRVVKSNNMVFSVAITGKPTNDGQFLIVQSGLKAGDRVVLDGPNLKDSTIIVPKKAIADSLHKSLN</sequence>
<reference evidence="7 8" key="1">
    <citation type="submission" date="2024-01" db="EMBL/GenBank/DDBJ databases">
        <title>Pedobacter sp. nov., isolated from fresh soil.</title>
        <authorList>
            <person name="Le N.T.T."/>
        </authorList>
    </citation>
    <scope>NUCLEOTIDE SEQUENCE [LARGE SCALE GENOMIC DNA]</scope>
    <source>
        <strain evidence="7 8">KR3-3</strain>
    </source>
</reference>
<evidence type="ECO:0000256" key="1">
    <source>
        <dbReference type="ARBA" id="ARBA00004196"/>
    </source>
</evidence>
<evidence type="ECO:0000256" key="2">
    <source>
        <dbReference type="ARBA" id="ARBA00009477"/>
    </source>
</evidence>
<dbReference type="SUPFAM" id="SSF111369">
    <property type="entry name" value="HlyD-like secretion proteins"/>
    <property type="match status" value="1"/>
</dbReference>
<dbReference type="InterPro" id="IPR006143">
    <property type="entry name" value="RND_pump_MFP"/>
</dbReference>
<dbReference type="InterPro" id="IPR058625">
    <property type="entry name" value="MdtA-like_BSH"/>
</dbReference>
<protein>
    <submittedName>
        <fullName evidence="7">Efflux RND transporter periplasmic adaptor subunit</fullName>
    </submittedName>
</protein>
<dbReference type="Pfam" id="PF25917">
    <property type="entry name" value="BSH_RND"/>
    <property type="match status" value="1"/>
</dbReference>
<dbReference type="InterPro" id="IPR058624">
    <property type="entry name" value="MdtA-like_HH"/>
</dbReference>
<comment type="caution">
    <text evidence="7">The sequence shown here is derived from an EMBL/GenBank/DDBJ whole genome shotgun (WGS) entry which is preliminary data.</text>
</comment>
<dbReference type="Pfam" id="PF25876">
    <property type="entry name" value="HH_MFP_RND"/>
    <property type="match status" value="1"/>
</dbReference>
<feature type="domain" description="Multidrug resistance protein MdtA-like C-terminal permuted SH3" evidence="6">
    <location>
        <begin position="300"/>
        <end position="358"/>
    </location>
</feature>
<evidence type="ECO:0000313" key="7">
    <source>
        <dbReference type="EMBL" id="MEE1943976.1"/>
    </source>
</evidence>
<feature type="domain" description="Multidrug resistance protein MdtA-like alpha-helical hairpin" evidence="3">
    <location>
        <begin position="102"/>
        <end position="169"/>
    </location>
</feature>
<evidence type="ECO:0000259" key="3">
    <source>
        <dbReference type="Pfam" id="PF25876"/>
    </source>
</evidence>
<name>A0ABU7I3S7_9SPHI</name>
<feature type="domain" description="Multidrug resistance protein MdtA-like barrel-sandwich hybrid" evidence="4">
    <location>
        <begin position="60"/>
        <end position="200"/>
    </location>
</feature>
<dbReference type="InterPro" id="IPR058627">
    <property type="entry name" value="MdtA-like_C"/>
</dbReference>
<dbReference type="Gene3D" id="2.40.30.170">
    <property type="match status" value="1"/>
</dbReference>
<gene>
    <name evidence="7" type="ORF">VRU48_02575</name>
</gene>
<dbReference type="Pfam" id="PF25967">
    <property type="entry name" value="RND-MFP_C"/>
    <property type="match status" value="1"/>
</dbReference>
<dbReference type="PROSITE" id="PS51257">
    <property type="entry name" value="PROKAR_LIPOPROTEIN"/>
    <property type="match status" value="1"/>
</dbReference>
<proteinExistence type="inferred from homology"/>
<dbReference type="Gene3D" id="2.40.50.100">
    <property type="match status" value="1"/>
</dbReference>
<feature type="domain" description="Multidrug resistance protein MdtA-like beta-barrel" evidence="5">
    <location>
        <begin position="210"/>
        <end position="293"/>
    </location>
</feature>
<comment type="similarity">
    <text evidence="2">Belongs to the membrane fusion protein (MFP) (TC 8.A.1) family.</text>
</comment>
<evidence type="ECO:0000259" key="4">
    <source>
        <dbReference type="Pfam" id="PF25917"/>
    </source>
</evidence>
<dbReference type="Pfam" id="PF25944">
    <property type="entry name" value="Beta-barrel_RND"/>
    <property type="match status" value="1"/>
</dbReference>
<evidence type="ECO:0000259" key="5">
    <source>
        <dbReference type="Pfam" id="PF25944"/>
    </source>
</evidence>
<evidence type="ECO:0000313" key="8">
    <source>
        <dbReference type="Proteomes" id="UP001336835"/>
    </source>
</evidence>